<feature type="transmembrane region" description="Helical" evidence="6">
    <location>
        <begin position="376"/>
        <end position="393"/>
    </location>
</feature>
<comment type="caution">
    <text evidence="7">The sequence shown here is derived from an EMBL/GenBank/DDBJ whole genome shotgun (WGS) entry which is preliminary data.</text>
</comment>
<name>A0A926EM31_9FIRM</name>
<dbReference type="Pfam" id="PF00209">
    <property type="entry name" value="SNF"/>
    <property type="match status" value="2"/>
</dbReference>
<dbReference type="SUPFAM" id="SSF161070">
    <property type="entry name" value="SNF-like"/>
    <property type="match status" value="1"/>
</dbReference>
<keyword evidence="2" id="KW-0813">Transport</keyword>
<dbReference type="Proteomes" id="UP000623678">
    <property type="component" value="Unassembled WGS sequence"/>
</dbReference>
<dbReference type="NCBIfam" id="NF037979">
    <property type="entry name" value="Na_transp"/>
    <property type="match status" value="1"/>
</dbReference>
<sequence length="444" mass="48650">MEKRNQWASRLGFVLATAGAAIGLGNLWKFPYLMGKNGGFRFLTAYLIFVVILGIPVMIMEMSIGRYTQQSPVNAFRSLNKKTTIIGGMGVLSAFIILSYYSVIGGWLLKYIASYITTFSAPVDFNAYAATAGEPIFWHFVFMACAAFVCYKGTAGIEKASRIMMPGLFILIVIIIVRSLTLPGAKAGLEFMFFPKSEEGRFDLNFIVAALGQVFYSLSLCMGITITFGSYLKKQEDIPKNCLLVAGLDTMMALCAGLAIFPAVFSFGLEPTQGASLVFGTLPKVFDALGGGVIFAILFFILLFFAALTSSIALLECIVSFAMDDLHWGRSKSVIVLAVLSFLLGVPSSLAFGATSDFLILNYNFFDLMGMLTDNILMPIGGIFMCIYVGWIWGPQKLIQEIEQGSVTFRLKKAWVICIRFITPLLIAVVTVMGFLNIYNIIKA</sequence>
<evidence type="ECO:0000256" key="4">
    <source>
        <dbReference type="ARBA" id="ARBA00022989"/>
    </source>
</evidence>
<evidence type="ECO:0000313" key="7">
    <source>
        <dbReference type="EMBL" id="MBC8585101.1"/>
    </source>
</evidence>
<evidence type="ECO:0000256" key="6">
    <source>
        <dbReference type="SAM" id="Phobius"/>
    </source>
</evidence>
<proteinExistence type="predicted"/>
<feature type="transmembrane region" description="Helical" evidence="6">
    <location>
        <begin position="85"/>
        <end position="108"/>
    </location>
</feature>
<keyword evidence="3 6" id="KW-0812">Transmembrane</keyword>
<feature type="transmembrane region" description="Helical" evidence="6">
    <location>
        <begin position="204"/>
        <end position="231"/>
    </location>
</feature>
<evidence type="ECO:0000256" key="3">
    <source>
        <dbReference type="ARBA" id="ARBA00022692"/>
    </source>
</evidence>
<keyword evidence="5 6" id="KW-0472">Membrane</keyword>
<dbReference type="InterPro" id="IPR037272">
    <property type="entry name" value="SNS_sf"/>
</dbReference>
<gene>
    <name evidence="7" type="ORF">H8705_05840</name>
</gene>
<evidence type="ECO:0000256" key="2">
    <source>
        <dbReference type="ARBA" id="ARBA00022448"/>
    </source>
</evidence>
<dbReference type="RefSeq" id="WP_262394880.1">
    <property type="nucleotide sequence ID" value="NZ_JACRTD010000003.1"/>
</dbReference>
<feature type="transmembrane region" description="Helical" evidence="6">
    <location>
        <begin position="243"/>
        <end position="269"/>
    </location>
</feature>
<evidence type="ECO:0000256" key="1">
    <source>
        <dbReference type="ARBA" id="ARBA00004141"/>
    </source>
</evidence>
<feature type="transmembrane region" description="Helical" evidence="6">
    <location>
        <begin position="40"/>
        <end position="64"/>
    </location>
</feature>
<dbReference type="GO" id="GO:0016020">
    <property type="term" value="C:membrane"/>
    <property type="evidence" value="ECO:0007669"/>
    <property type="project" value="UniProtKB-SubCell"/>
</dbReference>
<keyword evidence="4 6" id="KW-1133">Transmembrane helix</keyword>
<dbReference type="EMBL" id="JACRTD010000003">
    <property type="protein sequence ID" value="MBC8585101.1"/>
    <property type="molecule type" value="Genomic_DNA"/>
</dbReference>
<dbReference type="AlphaFoldDB" id="A0A926EM31"/>
<feature type="transmembrane region" description="Helical" evidence="6">
    <location>
        <begin position="289"/>
        <end position="322"/>
    </location>
</feature>
<reference evidence="7" key="1">
    <citation type="submission" date="2020-08" db="EMBL/GenBank/DDBJ databases">
        <title>Genome public.</title>
        <authorList>
            <person name="Liu C."/>
            <person name="Sun Q."/>
        </authorList>
    </citation>
    <scope>NUCLEOTIDE SEQUENCE</scope>
    <source>
        <strain evidence="7">NSJ-64</strain>
    </source>
</reference>
<dbReference type="InterPro" id="IPR047218">
    <property type="entry name" value="YocR/YhdH-like"/>
</dbReference>
<dbReference type="PANTHER" id="PTHR42948:SF1">
    <property type="entry name" value="TRANSPORTER"/>
    <property type="match status" value="1"/>
</dbReference>
<feature type="transmembrane region" description="Helical" evidence="6">
    <location>
        <begin position="334"/>
        <end position="356"/>
    </location>
</feature>
<feature type="transmembrane region" description="Helical" evidence="6">
    <location>
        <begin position="128"/>
        <end position="151"/>
    </location>
</feature>
<dbReference type="CDD" id="cd10336">
    <property type="entry name" value="SLC6sbd_Tyt1-Like"/>
    <property type="match status" value="1"/>
</dbReference>
<dbReference type="PROSITE" id="PS50267">
    <property type="entry name" value="NA_NEUROTRAN_SYMP_3"/>
    <property type="match status" value="1"/>
</dbReference>
<organism evidence="7 8">
    <name type="scientific">Youxingia wuxianensis</name>
    <dbReference type="NCBI Taxonomy" id="2763678"/>
    <lineage>
        <taxon>Bacteria</taxon>
        <taxon>Bacillati</taxon>
        <taxon>Bacillota</taxon>
        <taxon>Clostridia</taxon>
        <taxon>Eubacteriales</taxon>
        <taxon>Oscillospiraceae</taxon>
        <taxon>Youxingia</taxon>
    </lineage>
</organism>
<dbReference type="PANTHER" id="PTHR42948">
    <property type="entry name" value="TRANSPORTER"/>
    <property type="match status" value="1"/>
</dbReference>
<evidence type="ECO:0000256" key="5">
    <source>
        <dbReference type="ARBA" id="ARBA00023136"/>
    </source>
</evidence>
<dbReference type="InterPro" id="IPR000175">
    <property type="entry name" value="Na/ntran_symport"/>
</dbReference>
<evidence type="ECO:0000313" key="8">
    <source>
        <dbReference type="Proteomes" id="UP000623678"/>
    </source>
</evidence>
<protein>
    <submittedName>
        <fullName evidence="7">Sodium-dependent transporter</fullName>
    </submittedName>
</protein>
<feature type="transmembrane region" description="Helical" evidence="6">
    <location>
        <begin position="414"/>
        <end position="442"/>
    </location>
</feature>
<comment type="subcellular location">
    <subcellularLocation>
        <location evidence="1">Membrane</location>
        <topology evidence="1">Multi-pass membrane protein</topology>
    </subcellularLocation>
</comment>
<feature type="transmembrane region" description="Helical" evidence="6">
    <location>
        <begin position="7"/>
        <end position="28"/>
    </location>
</feature>
<keyword evidence="8" id="KW-1185">Reference proteome</keyword>
<accession>A0A926EM31</accession>
<dbReference type="PRINTS" id="PR00176">
    <property type="entry name" value="NANEUSMPORT"/>
</dbReference>
<feature type="transmembrane region" description="Helical" evidence="6">
    <location>
        <begin position="163"/>
        <end position="184"/>
    </location>
</feature>